<dbReference type="Pfam" id="PF09693">
    <property type="entry name" value="Phage_XkdX"/>
    <property type="match status" value="1"/>
</dbReference>
<proteinExistence type="predicted"/>
<dbReference type="RefSeq" id="WP_007476903.1">
    <property type="nucleotide sequence ID" value="NZ_UAWT01000026.1"/>
</dbReference>
<evidence type="ECO:0000313" key="2">
    <source>
        <dbReference type="Proteomes" id="UP000250257"/>
    </source>
</evidence>
<dbReference type="AlphaFoldDB" id="A0A2X3JC03"/>
<protein>
    <submittedName>
        <fullName evidence="1">Phage uncharacterized protein, XkdX family</fullName>
    </submittedName>
</protein>
<organism evidence="1 2">
    <name type="scientific">Listeria fleischmannii subsp. fleischmannii</name>
    <dbReference type="NCBI Taxonomy" id="1671902"/>
    <lineage>
        <taxon>Bacteria</taxon>
        <taxon>Bacillati</taxon>
        <taxon>Bacillota</taxon>
        <taxon>Bacilli</taxon>
        <taxon>Bacillales</taxon>
        <taxon>Listeriaceae</taxon>
        <taxon>Listeria</taxon>
    </lineage>
</organism>
<dbReference type="NCBIfam" id="TIGR01669">
    <property type="entry name" value="phage_XkdX"/>
    <property type="match status" value="1"/>
</dbReference>
<name>A0A2X3JC03_9LIST</name>
<sequence length="54" mass="6495">MNYPTYEDIELYYEWGFYTKEDLTEFVVWGSITAEDYETLTGEPLFMGHEEKRG</sequence>
<dbReference type="EMBL" id="UAWT01000026">
    <property type="protein sequence ID" value="SQC70609.1"/>
    <property type="molecule type" value="Genomic_DNA"/>
</dbReference>
<accession>A0A2X3JC03</accession>
<dbReference type="Proteomes" id="UP000250257">
    <property type="component" value="Unassembled WGS sequence"/>
</dbReference>
<evidence type="ECO:0000313" key="1">
    <source>
        <dbReference type="EMBL" id="SQC70609.1"/>
    </source>
</evidence>
<dbReference type="InterPro" id="IPR010022">
    <property type="entry name" value="XkdX"/>
</dbReference>
<dbReference type="STRING" id="1214117.LFLEISCH_13065"/>
<reference evidence="1 2" key="1">
    <citation type="submission" date="2018-06" db="EMBL/GenBank/DDBJ databases">
        <authorList>
            <consortium name="Pathogen Informatics"/>
            <person name="Doyle S."/>
        </authorList>
    </citation>
    <scope>NUCLEOTIDE SEQUENCE [LARGE SCALE GENOMIC DNA]</scope>
    <source>
        <strain evidence="1 2">NCTC13940</strain>
    </source>
</reference>
<gene>
    <name evidence="1" type="ORF">NCTC13940_02067</name>
</gene>